<organism evidence="1 2">
    <name type="scientific">Paenibacillus barengoltzii J12</name>
    <dbReference type="NCBI Taxonomy" id="935846"/>
    <lineage>
        <taxon>Bacteria</taxon>
        <taxon>Bacillati</taxon>
        <taxon>Bacillota</taxon>
        <taxon>Bacilli</taxon>
        <taxon>Bacillales</taxon>
        <taxon>Paenibacillaceae</taxon>
        <taxon>Paenibacillus</taxon>
    </lineage>
</organism>
<protein>
    <submittedName>
        <fullName evidence="1">Uncharacterized protein</fullName>
    </submittedName>
</protein>
<dbReference type="Proteomes" id="UP000192939">
    <property type="component" value="Unassembled WGS sequence"/>
</dbReference>
<proteinExistence type="predicted"/>
<keyword evidence="2" id="KW-1185">Reference proteome</keyword>
<comment type="caution">
    <text evidence="1">The sequence shown here is derived from an EMBL/GenBank/DDBJ whole genome shotgun (WGS) entry which is preliminary data.</text>
</comment>
<evidence type="ECO:0000313" key="1">
    <source>
        <dbReference type="EMBL" id="SMF55517.1"/>
    </source>
</evidence>
<gene>
    <name evidence="1" type="ORF">SAMN02744124_03674</name>
</gene>
<name>A0ABY1M1N5_9BACL</name>
<dbReference type="EMBL" id="FXAE01000049">
    <property type="protein sequence ID" value="SMF55517.1"/>
    <property type="molecule type" value="Genomic_DNA"/>
</dbReference>
<sequence>MMEPVPAQLKKALSYAISSPGQGFLYVALHY</sequence>
<evidence type="ECO:0000313" key="2">
    <source>
        <dbReference type="Proteomes" id="UP000192939"/>
    </source>
</evidence>
<accession>A0ABY1M1N5</accession>
<reference evidence="1 2" key="1">
    <citation type="submission" date="2017-04" db="EMBL/GenBank/DDBJ databases">
        <authorList>
            <person name="Varghese N."/>
            <person name="Submissions S."/>
        </authorList>
    </citation>
    <scope>NUCLEOTIDE SEQUENCE [LARGE SCALE GENOMIC DNA]</scope>
    <source>
        <strain evidence="1 2">J12</strain>
    </source>
</reference>